<feature type="domain" description="Bacterial type II secretion system protein E" evidence="2">
    <location>
        <begin position="193"/>
        <end position="207"/>
    </location>
</feature>
<evidence type="ECO:0000259" key="2">
    <source>
        <dbReference type="PROSITE" id="PS00662"/>
    </source>
</evidence>
<dbReference type="GO" id="GO:0005524">
    <property type="term" value="F:ATP binding"/>
    <property type="evidence" value="ECO:0007669"/>
    <property type="project" value="InterPro"/>
</dbReference>
<evidence type="ECO:0000313" key="3">
    <source>
        <dbReference type="EMBL" id="CAI4033198.1"/>
    </source>
</evidence>
<evidence type="ECO:0000256" key="1">
    <source>
        <dbReference type="ARBA" id="ARBA00006611"/>
    </source>
</evidence>
<gene>
    <name evidence="3" type="ORF">DNFV4_03631</name>
</gene>
<sequence length="391" mass="44159">MEIRELLKTMVDREGSDLYLTVDAPPIYRIHGMTHPTSDPPFTNEQLEALALALMRGPQRSEFEEKMEMNLALYYKDLGRFRVNVFRQRGNVGLVFRHIKAEIQSVEQLGLPPIIKDLAMTKRGLILVVGATGSGKSTTLAAMIDHRNSVSPGHIISVEDPIEFVHPHKKCLITQREVGFDTLSFHNALKNTLRQAPDVILIGEIRDTETMEAAITFAETGHLCLGTLHSNNANQAIERIMNFFPVERHQQIYLQLSLNLRAILSQRLVPSLDGRRAPAIEIMLDTPRIKDLIKKAEIDTLKEAMEQGVEEGCQTFDYVLFTLYKEGKISLEQALINADSANNLRLKIKLEGVRSGDEQLSKLLEGDNKDKTRDRKATFQIVGNEPTLRRK</sequence>
<comment type="similarity">
    <text evidence="1">Belongs to the GSP E family.</text>
</comment>
<proteinExistence type="inferred from homology"/>
<dbReference type="PROSITE" id="PS00662">
    <property type="entry name" value="T2SP_E"/>
    <property type="match status" value="1"/>
</dbReference>
<dbReference type="AlphaFoldDB" id="A0AA86TA45"/>
<dbReference type="RefSeq" id="WP_289270206.1">
    <property type="nucleotide sequence ID" value="NZ_OX365700.1"/>
</dbReference>
<dbReference type="Proteomes" id="UP001179121">
    <property type="component" value="Chromosome"/>
</dbReference>
<dbReference type="Pfam" id="PF00437">
    <property type="entry name" value="T2SSE"/>
    <property type="match status" value="1"/>
</dbReference>
<dbReference type="NCBIfam" id="TIGR01420">
    <property type="entry name" value="pilT_fam"/>
    <property type="match status" value="1"/>
</dbReference>
<dbReference type="InterPro" id="IPR050921">
    <property type="entry name" value="T4SS_GSP_E_ATPase"/>
</dbReference>
<dbReference type="InterPro" id="IPR006321">
    <property type="entry name" value="PilT/PilU"/>
</dbReference>
<dbReference type="Gene3D" id="3.30.450.90">
    <property type="match status" value="1"/>
</dbReference>
<dbReference type="InterPro" id="IPR001482">
    <property type="entry name" value="T2SS/T4SS_dom"/>
</dbReference>
<evidence type="ECO:0000313" key="4">
    <source>
        <dbReference type="Proteomes" id="UP001179121"/>
    </source>
</evidence>
<keyword evidence="4" id="KW-1185">Reference proteome</keyword>
<dbReference type="SUPFAM" id="SSF52540">
    <property type="entry name" value="P-loop containing nucleoside triphosphate hydrolases"/>
    <property type="match status" value="1"/>
</dbReference>
<accession>A0AA86TA45</accession>
<dbReference type="CDD" id="cd01131">
    <property type="entry name" value="PilT"/>
    <property type="match status" value="1"/>
</dbReference>
<organism evidence="3 4">
    <name type="scientific">Nitrospira tepida</name>
    <dbReference type="NCBI Taxonomy" id="2973512"/>
    <lineage>
        <taxon>Bacteria</taxon>
        <taxon>Pseudomonadati</taxon>
        <taxon>Nitrospirota</taxon>
        <taxon>Nitrospiria</taxon>
        <taxon>Nitrospirales</taxon>
        <taxon>Nitrospiraceae</taxon>
        <taxon>Nitrospira</taxon>
    </lineage>
</organism>
<protein>
    <submittedName>
        <fullName evidence="3">Type IV pilus ATPase PilU</fullName>
    </submittedName>
</protein>
<reference evidence="3" key="1">
    <citation type="submission" date="2022-10" db="EMBL/GenBank/DDBJ databases">
        <authorList>
            <person name="Koch H."/>
        </authorList>
    </citation>
    <scope>NUCLEOTIDE SEQUENCE</scope>
    <source>
        <strain evidence="3">DNF</strain>
    </source>
</reference>
<dbReference type="KEGG" id="nti:DNFV4_03631"/>
<dbReference type="PANTHER" id="PTHR30486:SF12">
    <property type="entry name" value="TYPE IV PILUS ATPASE PILU"/>
    <property type="match status" value="1"/>
</dbReference>
<name>A0AA86TA45_9BACT</name>
<dbReference type="PANTHER" id="PTHR30486">
    <property type="entry name" value="TWITCHING MOTILITY PROTEIN PILT"/>
    <property type="match status" value="1"/>
</dbReference>
<dbReference type="Gene3D" id="3.40.50.300">
    <property type="entry name" value="P-loop containing nucleotide triphosphate hydrolases"/>
    <property type="match status" value="1"/>
</dbReference>
<dbReference type="InterPro" id="IPR027417">
    <property type="entry name" value="P-loop_NTPase"/>
</dbReference>
<dbReference type="EMBL" id="OX365700">
    <property type="protein sequence ID" value="CAI4033198.1"/>
    <property type="molecule type" value="Genomic_DNA"/>
</dbReference>
<dbReference type="GO" id="GO:0016887">
    <property type="term" value="F:ATP hydrolysis activity"/>
    <property type="evidence" value="ECO:0007669"/>
    <property type="project" value="InterPro"/>
</dbReference>